<evidence type="ECO:0000313" key="3">
    <source>
        <dbReference type="Proteomes" id="UP000029066"/>
    </source>
</evidence>
<accession>A0A087D329</accession>
<protein>
    <submittedName>
        <fullName evidence="2">Uncharacterized protein</fullName>
    </submittedName>
</protein>
<dbReference type="EMBL" id="JGZN01000028">
    <property type="protein sequence ID" value="KFI89929.1"/>
    <property type="molecule type" value="Genomic_DNA"/>
</dbReference>
<feature type="non-terminal residue" evidence="2">
    <location>
        <position position="34"/>
    </location>
</feature>
<dbReference type="Proteomes" id="UP000029066">
    <property type="component" value="Unassembled WGS sequence"/>
</dbReference>
<feature type="region of interest" description="Disordered" evidence="1">
    <location>
        <begin position="1"/>
        <end position="34"/>
    </location>
</feature>
<evidence type="ECO:0000313" key="2">
    <source>
        <dbReference type="EMBL" id="KFI89929.1"/>
    </source>
</evidence>
<proteinExistence type="predicted"/>
<comment type="caution">
    <text evidence="2">The sequence shown here is derived from an EMBL/GenBank/DDBJ whole genome shotgun (WGS) entry which is preliminary data.</text>
</comment>
<reference evidence="2 3" key="1">
    <citation type="submission" date="2014-03" db="EMBL/GenBank/DDBJ databases">
        <title>Genomics of Bifidobacteria.</title>
        <authorList>
            <person name="Ventura M."/>
            <person name="Milani C."/>
            <person name="Lugli G.A."/>
        </authorList>
    </citation>
    <scope>NUCLEOTIDE SEQUENCE [LARGE SCALE GENOMIC DNA]</scope>
    <source>
        <strain evidence="2 3">DSM 23967</strain>
    </source>
</reference>
<evidence type="ECO:0000256" key="1">
    <source>
        <dbReference type="SAM" id="MobiDB-lite"/>
    </source>
</evidence>
<organism evidence="2 3">
    <name type="scientific">Bifidobacterium saguini DSM 23967</name>
    <dbReference type="NCBI Taxonomy" id="1437607"/>
    <lineage>
        <taxon>Bacteria</taxon>
        <taxon>Bacillati</taxon>
        <taxon>Actinomycetota</taxon>
        <taxon>Actinomycetes</taxon>
        <taxon>Bifidobacteriales</taxon>
        <taxon>Bifidobacteriaceae</taxon>
        <taxon>Bifidobacterium</taxon>
    </lineage>
</organism>
<dbReference type="AlphaFoldDB" id="A0A087D329"/>
<sequence length="34" mass="3748">MNQGWHDGLRQAKGTRAVPLGNPGIPRKARDRPP</sequence>
<gene>
    <name evidence="2" type="ORF">BISA_2358</name>
</gene>
<name>A0A087D329_9BIFI</name>